<dbReference type="PANTHER" id="PTHR10146:SF14">
    <property type="entry name" value="PYRIDOXAL PHOSPHATE HOMEOSTASIS PROTEIN"/>
    <property type="match status" value="1"/>
</dbReference>
<sequence length="225" mass="24266">MTAIPDIAARRDGLLAEIRTLAGDFGRLPDAIKLVAVSKRQPEERLEAALAAGQRVFGENRVQEAQAHWAARRADFPNLELRLIGPLQTNKAAEAVALFDVIETLDREKLAASLRKEMDRQGRTPRLHVQVNTGDEAQKAGIAVSEVGAFVGRMREHYGFSITGLMCIPPVEQPAGLHFALLAKLAAESEIADLSMGMSADYPVAIGLGATSIRVGTGFFGPRLD</sequence>
<dbReference type="Gene3D" id="3.20.20.10">
    <property type="entry name" value="Alanine racemase"/>
    <property type="match status" value="1"/>
</dbReference>
<dbReference type="Proteomes" id="UP000273675">
    <property type="component" value="Unassembled WGS sequence"/>
</dbReference>
<dbReference type="PANTHER" id="PTHR10146">
    <property type="entry name" value="PROLINE SYNTHETASE CO-TRANSCRIBED BACTERIAL HOMOLOG PROTEIN"/>
    <property type="match status" value="1"/>
</dbReference>
<evidence type="ECO:0000256" key="2">
    <source>
        <dbReference type="HAMAP-Rule" id="MF_02087"/>
    </source>
</evidence>
<organism evidence="6 7">
    <name type="scientific">Maricaulis maris</name>
    <dbReference type="NCBI Taxonomy" id="74318"/>
    <lineage>
        <taxon>Bacteria</taxon>
        <taxon>Pseudomonadati</taxon>
        <taxon>Pseudomonadota</taxon>
        <taxon>Alphaproteobacteria</taxon>
        <taxon>Maricaulales</taxon>
        <taxon>Maricaulaceae</taxon>
        <taxon>Maricaulis</taxon>
    </lineage>
</organism>
<dbReference type="RefSeq" id="WP_121211281.1">
    <property type="nucleotide sequence ID" value="NZ_RBIM01000004.1"/>
</dbReference>
<reference evidence="6 7" key="1">
    <citation type="submission" date="2018-10" db="EMBL/GenBank/DDBJ databases">
        <title>Genomic Encyclopedia of Type Strains, Phase IV (KMG-IV): sequencing the most valuable type-strain genomes for metagenomic binning, comparative biology and taxonomic classification.</title>
        <authorList>
            <person name="Goeker M."/>
        </authorList>
    </citation>
    <scope>NUCLEOTIDE SEQUENCE [LARGE SCALE GENOMIC DNA]</scope>
    <source>
        <strain evidence="6 7">DSM 4734</strain>
    </source>
</reference>
<feature type="domain" description="Alanine racemase N-terminal" evidence="5">
    <location>
        <begin position="44"/>
        <end position="222"/>
    </location>
</feature>
<evidence type="ECO:0000313" key="7">
    <source>
        <dbReference type="Proteomes" id="UP000273675"/>
    </source>
</evidence>
<dbReference type="PIRSF" id="PIRSF004848">
    <property type="entry name" value="YBL036c_PLPDEIII"/>
    <property type="match status" value="1"/>
</dbReference>
<evidence type="ECO:0000256" key="1">
    <source>
        <dbReference type="ARBA" id="ARBA00022898"/>
    </source>
</evidence>
<dbReference type="HAMAP" id="MF_02087">
    <property type="entry name" value="PLP_homeostasis"/>
    <property type="match status" value="1"/>
</dbReference>
<dbReference type="FunFam" id="3.20.20.10:FF:000018">
    <property type="entry name" value="Pyridoxal phosphate homeostasis protein"/>
    <property type="match status" value="1"/>
</dbReference>
<protein>
    <recommendedName>
        <fullName evidence="2">Pyridoxal phosphate homeostasis protein</fullName>
        <shortName evidence="2">PLP homeostasis protein</shortName>
    </recommendedName>
</protein>
<evidence type="ECO:0000256" key="4">
    <source>
        <dbReference type="RuleBase" id="RU004514"/>
    </source>
</evidence>
<dbReference type="CDD" id="cd00635">
    <property type="entry name" value="PLPDE_III_YBL036c_like"/>
    <property type="match status" value="1"/>
</dbReference>
<accession>A0A495D6E2</accession>
<dbReference type="GO" id="GO:0030170">
    <property type="term" value="F:pyridoxal phosphate binding"/>
    <property type="evidence" value="ECO:0007669"/>
    <property type="project" value="UniProtKB-UniRule"/>
</dbReference>
<dbReference type="SUPFAM" id="SSF51419">
    <property type="entry name" value="PLP-binding barrel"/>
    <property type="match status" value="1"/>
</dbReference>
<dbReference type="NCBIfam" id="TIGR00044">
    <property type="entry name" value="YggS family pyridoxal phosphate-dependent enzyme"/>
    <property type="match status" value="1"/>
</dbReference>
<gene>
    <name evidence="6" type="ORF">C7435_2052</name>
</gene>
<comment type="function">
    <text evidence="2">Pyridoxal 5'-phosphate (PLP)-binding protein, which is involved in PLP homeostasis.</text>
</comment>
<evidence type="ECO:0000256" key="3">
    <source>
        <dbReference type="PIRSR" id="PIRSR004848-1"/>
    </source>
</evidence>
<proteinExistence type="inferred from homology"/>
<dbReference type="Pfam" id="PF01168">
    <property type="entry name" value="Ala_racemase_N"/>
    <property type="match status" value="1"/>
</dbReference>
<dbReference type="InterPro" id="IPR029066">
    <property type="entry name" value="PLP-binding_barrel"/>
</dbReference>
<comment type="similarity">
    <text evidence="2 4">Belongs to the pyridoxal phosphate-binding protein YggS/PROSC family.</text>
</comment>
<dbReference type="AlphaFoldDB" id="A0A495D6E2"/>
<feature type="modified residue" description="N6-(pyridoxal phosphate)lysine" evidence="2 3">
    <location>
        <position position="39"/>
    </location>
</feature>
<evidence type="ECO:0000259" key="5">
    <source>
        <dbReference type="Pfam" id="PF01168"/>
    </source>
</evidence>
<comment type="caution">
    <text evidence="6">The sequence shown here is derived from an EMBL/GenBank/DDBJ whole genome shotgun (WGS) entry which is preliminary data.</text>
</comment>
<comment type="cofactor">
    <cofactor evidence="3">
        <name>pyridoxal 5'-phosphate</name>
        <dbReference type="ChEBI" id="CHEBI:597326"/>
    </cofactor>
</comment>
<name>A0A495D6E2_9PROT</name>
<dbReference type="InterPro" id="IPR011078">
    <property type="entry name" value="PyrdxlP_homeostasis"/>
</dbReference>
<dbReference type="OrthoDB" id="9804072at2"/>
<evidence type="ECO:0000313" key="6">
    <source>
        <dbReference type="EMBL" id="RKQ96718.1"/>
    </source>
</evidence>
<dbReference type="EMBL" id="RBIM01000004">
    <property type="protein sequence ID" value="RKQ96718.1"/>
    <property type="molecule type" value="Genomic_DNA"/>
</dbReference>
<keyword evidence="1 2" id="KW-0663">Pyridoxal phosphate</keyword>
<dbReference type="InterPro" id="IPR001608">
    <property type="entry name" value="Ala_racemase_N"/>
</dbReference>